<sequence length="268" mass="29965">MLNYFTLWRGLMLKIQTVTNDIVMMVRSRVNGLKHQQNGFLLLVSLVLFSCSSEPPSLQTGADKEVNKAGLTRVDNSPMDLSYAREDVAWSKYHKLMFAKVNVNNDHPDDYRPPRIDPMSDGPNATYDLDDATLLKMGQEFVKVAQGVFDEDQPFEIVTQADANTLVIEVMITDIRLTAPVESSRRSYNSIGGTTYTESSGSLVIAAGLKDGESGQILAQALDRGAAIDQWKQNTKVFNWGDMRTIYRNWLTTFKSSLIRVSASDQQP</sequence>
<accession>A0A5R9IJP6</accession>
<dbReference type="InterPro" id="IPR021747">
    <property type="entry name" value="DUF3313"/>
</dbReference>
<evidence type="ECO:0000313" key="1">
    <source>
        <dbReference type="EMBL" id="TLU64829.1"/>
    </source>
</evidence>
<gene>
    <name evidence="1" type="ORF">FE810_10235</name>
</gene>
<keyword evidence="2" id="KW-1185">Reference proteome</keyword>
<proteinExistence type="predicted"/>
<dbReference type="EMBL" id="VCBC01000009">
    <property type="protein sequence ID" value="TLU64829.1"/>
    <property type="molecule type" value="Genomic_DNA"/>
</dbReference>
<dbReference type="Proteomes" id="UP000307790">
    <property type="component" value="Unassembled WGS sequence"/>
</dbReference>
<organism evidence="1 2">
    <name type="scientific">Thalassotalea litorea</name>
    <dbReference type="NCBI Taxonomy" id="2020715"/>
    <lineage>
        <taxon>Bacteria</taxon>
        <taxon>Pseudomonadati</taxon>
        <taxon>Pseudomonadota</taxon>
        <taxon>Gammaproteobacteria</taxon>
        <taxon>Alteromonadales</taxon>
        <taxon>Colwelliaceae</taxon>
        <taxon>Thalassotalea</taxon>
    </lineage>
</organism>
<protein>
    <submittedName>
        <fullName evidence="1">DUF3313 domain-containing protein</fullName>
    </submittedName>
</protein>
<name>A0A5R9IJP6_9GAMM</name>
<dbReference type="OrthoDB" id="6291531at2"/>
<evidence type="ECO:0000313" key="2">
    <source>
        <dbReference type="Proteomes" id="UP000307790"/>
    </source>
</evidence>
<dbReference type="Pfam" id="PF11769">
    <property type="entry name" value="DUF3313"/>
    <property type="match status" value="1"/>
</dbReference>
<reference evidence="1 2" key="1">
    <citation type="submission" date="2019-05" db="EMBL/GenBank/DDBJ databases">
        <title>Genome sequences of Thalassotalea litorea 1K03283.</title>
        <authorList>
            <person name="Zhang D."/>
        </authorList>
    </citation>
    <scope>NUCLEOTIDE SEQUENCE [LARGE SCALE GENOMIC DNA]</scope>
    <source>
        <strain evidence="1 2">MCCC 1K03283</strain>
    </source>
</reference>
<dbReference type="AlphaFoldDB" id="A0A5R9IJP6"/>
<comment type="caution">
    <text evidence="1">The sequence shown here is derived from an EMBL/GenBank/DDBJ whole genome shotgun (WGS) entry which is preliminary data.</text>
</comment>